<feature type="compositionally biased region" description="Low complexity" evidence="1">
    <location>
        <begin position="334"/>
        <end position="351"/>
    </location>
</feature>
<comment type="caution">
    <text evidence="2">The sequence shown here is derived from an EMBL/GenBank/DDBJ whole genome shotgun (WGS) entry which is preliminary data.</text>
</comment>
<accession>A0A2T0T8X4</accession>
<gene>
    <name evidence="2" type="ORF">LY71_11871</name>
</gene>
<dbReference type="EMBL" id="PVTG01000018">
    <property type="protein sequence ID" value="PRY42123.1"/>
    <property type="molecule type" value="Genomic_DNA"/>
</dbReference>
<feature type="compositionally biased region" description="Low complexity" evidence="1">
    <location>
        <begin position="59"/>
        <end position="81"/>
    </location>
</feature>
<dbReference type="AlphaFoldDB" id="A0A2T0T8X4"/>
<feature type="compositionally biased region" description="Basic residues" evidence="1">
    <location>
        <begin position="728"/>
        <end position="737"/>
    </location>
</feature>
<feature type="compositionally biased region" description="Basic and acidic residues" evidence="1">
    <location>
        <begin position="515"/>
        <end position="534"/>
    </location>
</feature>
<sequence>MTGRPAYVEVARRGRRDAVGGLPSCSRRGGPPGPAARGDAPVVGRPDDGEVALPVGAVHPHPGLLQPGQQPRRGVAVGVVGPDRDQRDARPGGGEKRRVGVGAAVVRDLQDVGAQVDAPVEDAGLRRRAQVAGEQHADPPLGDPHDRRQVVGLGGRRGDLRRRGEHLQHRRADHPPVPRPQHLPPRTGPVGGPVERGCPLLGRRERAGGDHADVPPAERAGQPADVVGVEVREQHQRQPVDAQPVQAAVHRADVGARVDEDGLPRSRRHDQRVALPDVAGDQDRLRRRPPVGHLAQRPAQEQQTQQDGERERAQPRVAPQEQAGAEEHDGEQDGAAGARRPPGRAVGQARRGPGHQHQPPHRPPGEPDQRVAHRGHQRSGQEPQQAEHRRRCHRGRGEQVGRQRHRADQAGQPGHQRGGRQPGGRGDGDRVGHGSRPAALPQVRRPAGGQQHDGRRRGHRQGEARVAGQSGVEPQQDRGRRAQRRHGSPGTAGGQGQQGDRAHRGGPDDAGLGPGEHHEAGQRERRDDRLRAAVDRPAPQRCEDPGDDDRDVGTRDGRQVGQAGPAEVLLEDGVHPGRVADDQPGQQPAGRTADDPSGRPGQPGAQVARGALHPRRPAEHLRRTPGGEPGDHALGRGGGRDRDPRADRLPGQHPGPLLRRGEQHDPGGQLSPAAAVVDLQDGRVDDRAGRSGAPHAPRVTVDLQHHLHGATRDRGQRRGGPVGAAHGRGGRRRRHRGEHREQHPGTGPAASQDEPGEEDGRDRRRGDDRGRQHRCQEGDAPDGGRDGDEPQVQPGPAALGEAAHTRTRSASSA</sequence>
<feature type="compositionally biased region" description="Basic and acidic residues" evidence="1">
    <location>
        <begin position="250"/>
        <end position="264"/>
    </location>
</feature>
<reference evidence="2 3" key="1">
    <citation type="submission" date="2018-03" db="EMBL/GenBank/DDBJ databases">
        <title>Genomic Encyclopedia of Archaeal and Bacterial Type Strains, Phase II (KMG-II): from individual species to whole genera.</title>
        <authorList>
            <person name="Goeker M."/>
        </authorList>
    </citation>
    <scope>NUCLEOTIDE SEQUENCE [LARGE SCALE GENOMIC DNA]</scope>
    <source>
        <strain evidence="2 3">DSM 45416</strain>
    </source>
</reference>
<evidence type="ECO:0000256" key="1">
    <source>
        <dbReference type="SAM" id="MobiDB-lite"/>
    </source>
</evidence>
<evidence type="ECO:0000313" key="3">
    <source>
        <dbReference type="Proteomes" id="UP000239210"/>
    </source>
</evidence>
<feature type="region of interest" description="Disordered" evidence="1">
    <location>
        <begin position="1"/>
        <end position="813"/>
    </location>
</feature>
<keyword evidence="3" id="KW-1185">Reference proteome</keyword>
<name>A0A2T0T8X4_9ACTN</name>
<dbReference type="Proteomes" id="UP000239210">
    <property type="component" value="Unassembled WGS sequence"/>
</dbReference>
<proteinExistence type="predicted"/>
<feature type="compositionally biased region" description="Basic and acidic residues" evidence="1">
    <location>
        <begin position="680"/>
        <end position="689"/>
    </location>
</feature>
<organism evidence="2 3">
    <name type="scientific">Geodermatophilus tzadiensis</name>
    <dbReference type="NCBI Taxonomy" id="1137988"/>
    <lineage>
        <taxon>Bacteria</taxon>
        <taxon>Bacillati</taxon>
        <taxon>Actinomycetota</taxon>
        <taxon>Actinomycetes</taxon>
        <taxon>Geodermatophilales</taxon>
        <taxon>Geodermatophilaceae</taxon>
        <taxon>Geodermatophilus</taxon>
    </lineage>
</organism>
<feature type="compositionally biased region" description="Basic and acidic residues" evidence="1">
    <location>
        <begin position="156"/>
        <end position="167"/>
    </location>
</feature>
<feature type="compositionally biased region" description="Basic and acidic residues" evidence="1">
    <location>
        <begin position="202"/>
        <end position="213"/>
    </location>
</feature>
<protein>
    <submittedName>
        <fullName evidence="2">Uncharacterized protein</fullName>
    </submittedName>
</protein>
<evidence type="ECO:0000313" key="2">
    <source>
        <dbReference type="EMBL" id="PRY42123.1"/>
    </source>
</evidence>
<feature type="compositionally biased region" description="Basic and acidic residues" evidence="1">
    <location>
        <begin position="82"/>
        <end position="98"/>
    </location>
</feature>
<feature type="compositionally biased region" description="Low complexity" evidence="1">
    <location>
        <begin position="296"/>
        <end position="306"/>
    </location>
</feature>
<feature type="compositionally biased region" description="Basic and acidic residues" evidence="1">
    <location>
        <begin position="572"/>
        <end position="581"/>
    </location>
</feature>
<feature type="compositionally biased region" description="Basic and acidic residues" evidence="1">
    <location>
        <begin position="758"/>
        <end position="788"/>
    </location>
</feature>
<feature type="compositionally biased region" description="Pro residues" evidence="1">
    <location>
        <begin position="175"/>
        <end position="187"/>
    </location>
</feature>
<feature type="compositionally biased region" description="Basic and acidic residues" evidence="1">
    <location>
        <begin position="629"/>
        <end position="650"/>
    </location>
</feature>